<protein>
    <recommendedName>
        <fullName evidence="3">GTPase</fullName>
    </recommendedName>
</protein>
<gene>
    <name evidence="1" type="ORF">CKO31_13740</name>
</gene>
<dbReference type="EMBL" id="NRRV01000032">
    <property type="protein sequence ID" value="MBK1631777.1"/>
    <property type="molecule type" value="Genomic_DNA"/>
</dbReference>
<evidence type="ECO:0008006" key="3">
    <source>
        <dbReference type="Google" id="ProtNLM"/>
    </source>
</evidence>
<proteinExistence type="predicted"/>
<evidence type="ECO:0000313" key="1">
    <source>
        <dbReference type="EMBL" id="MBK1631777.1"/>
    </source>
</evidence>
<dbReference type="Proteomes" id="UP000748752">
    <property type="component" value="Unassembled WGS sequence"/>
</dbReference>
<accession>A0ABS1CIP3</accession>
<comment type="caution">
    <text evidence="1">The sequence shown here is derived from an EMBL/GenBank/DDBJ whole genome shotgun (WGS) entry which is preliminary data.</text>
</comment>
<keyword evidence="2" id="KW-1185">Reference proteome</keyword>
<organism evidence="1 2">
    <name type="scientific">Thiohalocapsa halophila</name>
    <dbReference type="NCBI Taxonomy" id="69359"/>
    <lineage>
        <taxon>Bacteria</taxon>
        <taxon>Pseudomonadati</taxon>
        <taxon>Pseudomonadota</taxon>
        <taxon>Gammaproteobacteria</taxon>
        <taxon>Chromatiales</taxon>
        <taxon>Chromatiaceae</taxon>
        <taxon>Thiohalocapsa</taxon>
    </lineage>
</organism>
<sequence>MSAPAPSELVFVYNADSGLFNTMADAAHKVFAPDTYSCNLCKVTYGWLTERRAWRDFIAALDVPCTFLHRDEMRRRWPTLDIGLPAVLRVDGDTPEVCINAELLNACADIDALTSLVRSRCLGG</sequence>
<name>A0ABS1CIP3_9GAMM</name>
<evidence type="ECO:0000313" key="2">
    <source>
        <dbReference type="Proteomes" id="UP000748752"/>
    </source>
</evidence>
<reference evidence="1 2" key="1">
    <citation type="journal article" date="2020" name="Microorganisms">
        <title>Osmotic Adaptation and Compatible Solute Biosynthesis of Phototrophic Bacteria as Revealed from Genome Analyses.</title>
        <authorList>
            <person name="Imhoff J.F."/>
            <person name="Rahn T."/>
            <person name="Kunzel S."/>
            <person name="Keller A."/>
            <person name="Neulinger S.C."/>
        </authorList>
    </citation>
    <scope>NUCLEOTIDE SEQUENCE [LARGE SCALE GENOMIC DNA]</scope>
    <source>
        <strain evidence="1 2">DSM 6210</strain>
    </source>
</reference>
<dbReference type="RefSeq" id="WP_200238532.1">
    <property type="nucleotide sequence ID" value="NZ_NRRV01000032.1"/>
</dbReference>